<dbReference type="RefSeq" id="WP_042679135.1">
    <property type="nucleotide sequence ID" value="NZ_CABKTM010000011.1"/>
</dbReference>
<accession>A0A9X2MIN9</accession>
<evidence type="ECO:0000313" key="2">
    <source>
        <dbReference type="Proteomes" id="UP001142078"/>
    </source>
</evidence>
<dbReference type="OrthoDB" id="1878475at2"/>
<gene>
    <name evidence="1" type="ORF">NSA23_09550</name>
</gene>
<dbReference type="Proteomes" id="UP001142078">
    <property type="component" value="Unassembled WGS sequence"/>
</dbReference>
<evidence type="ECO:0000313" key="1">
    <source>
        <dbReference type="EMBL" id="MCR2044359.1"/>
    </source>
</evidence>
<dbReference type="EMBL" id="JANJZL010000005">
    <property type="protein sequence ID" value="MCR2044359.1"/>
    <property type="molecule type" value="Genomic_DNA"/>
</dbReference>
<reference evidence="1" key="1">
    <citation type="submission" date="2022-07" db="EMBL/GenBank/DDBJ databases">
        <title>Enhanced cultured diversity of the mouse gut microbiota enables custom-made synthetic communities.</title>
        <authorList>
            <person name="Afrizal A."/>
        </authorList>
    </citation>
    <scope>NUCLEOTIDE SEQUENCE</scope>
    <source>
        <strain evidence="1">DSM 29482</strain>
    </source>
</reference>
<dbReference type="AlphaFoldDB" id="A0A9X2MIN9"/>
<sequence length="198" mass="23402">METKLSFAADYLSSIISSKEKIASTPALIERFEKEKNSINSIENHDRFVYLLNLLQKDIEGNVSKYKEYLGDRYFDFCMVLNNMVVPISTEKYSYFEIREKNIYDSFKEIYNIYQDGKFFGQFGYGHVYQEDIMGPLYKSKRLGMYLNEDDSPFKDRVLSISYGYKDCYNNYYYLSNENCREEITSANINNVDIIDIC</sequence>
<comment type="caution">
    <text evidence="1">The sequence shown here is derived from an EMBL/GenBank/DDBJ whole genome shotgun (WGS) entry which is preliminary data.</text>
</comment>
<proteinExistence type="predicted"/>
<keyword evidence="2" id="KW-1185">Reference proteome</keyword>
<protein>
    <submittedName>
        <fullName evidence="1">Uncharacterized protein</fullName>
    </submittedName>
</protein>
<organism evidence="1 2">
    <name type="scientific">Anaerosalibacter massiliensis</name>
    <dbReference type="NCBI Taxonomy" id="1347392"/>
    <lineage>
        <taxon>Bacteria</taxon>
        <taxon>Bacillati</taxon>
        <taxon>Bacillota</taxon>
        <taxon>Tissierellia</taxon>
        <taxon>Tissierellales</taxon>
        <taxon>Sporanaerobacteraceae</taxon>
        <taxon>Anaerosalibacter</taxon>
    </lineage>
</organism>
<name>A0A9X2MIN9_9FIRM</name>